<proteinExistence type="predicted"/>
<dbReference type="EMBL" id="JAJLJH010000015">
    <property type="protein sequence ID" value="MCK9689491.1"/>
    <property type="molecule type" value="Genomic_DNA"/>
</dbReference>
<dbReference type="AlphaFoldDB" id="A0A9X2C323"/>
<dbReference type="Proteomes" id="UP001139353">
    <property type="component" value="Unassembled WGS sequence"/>
</dbReference>
<accession>A0A9X2C323</accession>
<keyword evidence="2" id="KW-1185">Reference proteome</keyword>
<sequence length="363" mass="38814">MSHLVDRRVALAVAGTGLVWSGLLLPSTAAAAAQGSWRFCRKCSSLFYDGFPAKGVCAAGGAHEAAGLVFVLPYGVPETPKAQSHWRFCGKCSVMFFNGMPQKGACPAHGGHEAHGFEFTLPHSTPETPTSQGKWRFCGRCEAMFFNGFPAKGACPAGGGHQAVGLDFTLPYETDYPNKVTKLAQPNGQLQRVLKEAWDDVGRAVVAERVQKAVNGREFRRGTSGYDAHASIGEMTAAWSPKGPQQWHVAMTVPGNNVEFHTTTPTVFGSYADPAFRVGFGLVVEFDLAVHQGNPPITVGVTRANTTNASVHGSNASGTIVETVADFWTHGAFSRTITDQVNNDQQFQKSLAGAVTKAIDRAW</sequence>
<evidence type="ECO:0000313" key="1">
    <source>
        <dbReference type="EMBL" id="MCK9689491.1"/>
    </source>
</evidence>
<comment type="caution">
    <text evidence="1">The sequence shown here is derived from an EMBL/GenBank/DDBJ whole genome shotgun (WGS) entry which is preliminary data.</text>
</comment>
<organism evidence="1 2">
    <name type="scientific">Scleromatobacter humisilvae</name>
    <dbReference type="NCBI Taxonomy" id="2897159"/>
    <lineage>
        <taxon>Bacteria</taxon>
        <taxon>Pseudomonadati</taxon>
        <taxon>Pseudomonadota</taxon>
        <taxon>Betaproteobacteria</taxon>
        <taxon>Burkholderiales</taxon>
        <taxon>Sphaerotilaceae</taxon>
        <taxon>Scleromatobacter</taxon>
    </lineage>
</organism>
<evidence type="ECO:0000313" key="2">
    <source>
        <dbReference type="Proteomes" id="UP001139353"/>
    </source>
</evidence>
<reference evidence="1" key="1">
    <citation type="submission" date="2021-11" db="EMBL/GenBank/DDBJ databases">
        <title>BS-T2-15 a new species belonging to the Comamonadaceae family isolated from the soil of a French oak forest.</title>
        <authorList>
            <person name="Mieszkin S."/>
            <person name="Alain K."/>
        </authorList>
    </citation>
    <scope>NUCLEOTIDE SEQUENCE</scope>
    <source>
        <strain evidence="1">BS-T2-15</strain>
    </source>
</reference>
<protein>
    <submittedName>
        <fullName evidence="1">Uncharacterized protein</fullName>
    </submittedName>
</protein>
<dbReference type="RefSeq" id="WP_275685543.1">
    <property type="nucleotide sequence ID" value="NZ_JAJLJH010000015.1"/>
</dbReference>
<gene>
    <name evidence="1" type="ORF">LPC04_27550</name>
</gene>
<name>A0A9X2C323_9BURK</name>